<evidence type="ECO:0000313" key="2">
    <source>
        <dbReference type="EMBL" id="SLN31252.1"/>
    </source>
</evidence>
<evidence type="ECO:0000259" key="1">
    <source>
        <dbReference type="Pfam" id="PF09361"/>
    </source>
</evidence>
<reference evidence="2 3" key="1">
    <citation type="submission" date="2017-03" db="EMBL/GenBank/DDBJ databases">
        <authorList>
            <person name="Afonso C.L."/>
            <person name="Miller P.J."/>
            <person name="Scott M.A."/>
            <person name="Spackman E."/>
            <person name="Goraichik I."/>
            <person name="Dimitrov K.M."/>
            <person name="Suarez D.L."/>
            <person name="Swayne D.E."/>
        </authorList>
    </citation>
    <scope>NUCLEOTIDE SEQUENCE [LARGE SCALE GENOMIC DNA]</scope>
    <source>
        <strain evidence="2 3">CECT 8287</strain>
    </source>
</reference>
<feature type="domain" description="Phasin" evidence="1">
    <location>
        <begin position="42"/>
        <end position="116"/>
    </location>
</feature>
<dbReference type="AlphaFoldDB" id="A0A1Y5S2Q2"/>
<organism evidence="2 3">
    <name type="scientific">Roseovarius litorisediminis</name>
    <dbReference type="NCBI Taxonomy" id="1312363"/>
    <lineage>
        <taxon>Bacteria</taxon>
        <taxon>Pseudomonadati</taxon>
        <taxon>Pseudomonadota</taxon>
        <taxon>Alphaproteobacteria</taxon>
        <taxon>Rhodobacterales</taxon>
        <taxon>Roseobacteraceae</taxon>
        <taxon>Roseovarius</taxon>
    </lineage>
</organism>
<dbReference type="RefSeq" id="WP_085891702.1">
    <property type="nucleotide sequence ID" value="NZ_FWFL01000003.1"/>
</dbReference>
<dbReference type="EMBL" id="FWFL01000003">
    <property type="protein sequence ID" value="SLN31252.1"/>
    <property type="molecule type" value="Genomic_DNA"/>
</dbReference>
<gene>
    <name evidence="2" type="ORF">PEL8287_01460</name>
</gene>
<dbReference type="OrthoDB" id="7744969at2"/>
<dbReference type="InterPro" id="IPR018968">
    <property type="entry name" value="Phasin"/>
</dbReference>
<keyword evidence="3" id="KW-1185">Reference proteome</keyword>
<dbReference type="Proteomes" id="UP000193827">
    <property type="component" value="Unassembled WGS sequence"/>
</dbReference>
<evidence type="ECO:0000313" key="3">
    <source>
        <dbReference type="Proteomes" id="UP000193827"/>
    </source>
</evidence>
<proteinExistence type="predicted"/>
<protein>
    <recommendedName>
        <fullName evidence="1">Phasin domain-containing protein</fullName>
    </recommendedName>
</protein>
<accession>A0A1Y5S2Q2</accession>
<name>A0A1Y5S2Q2_9RHOB</name>
<sequence length="130" mass="14064">MARDSKGNGGAQKANKSSVFDPIATLQDFMSKMDGVSPSGANPMAGWLEMNQHWMTFLSNRFKQDADLLHRLGACKDPTEATSTFSDFYKAAVDDYQREFAEMASLGQKAIDQAAGAYKGDAKSKPGGKT</sequence>
<dbReference type="Pfam" id="PF09361">
    <property type="entry name" value="Phasin_2"/>
    <property type="match status" value="1"/>
</dbReference>